<feature type="region of interest" description="Disordered" evidence="1">
    <location>
        <begin position="1"/>
        <end position="29"/>
    </location>
</feature>
<feature type="compositionally biased region" description="Low complexity" evidence="1">
    <location>
        <begin position="15"/>
        <end position="26"/>
    </location>
</feature>
<evidence type="ECO:0000256" key="1">
    <source>
        <dbReference type="SAM" id="MobiDB-lite"/>
    </source>
</evidence>
<evidence type="ECO:0000313" key="3">
    <source>
        <dbReference type="Proteomes" id="UP000076154"/>
    </source>
</evidence>
<sequence>MAKWQGQFVPEKAGASYASDSSPSPHSVRDIDLRALWPVGQRHHEDRLMNLTAPNVSSAQNNALHARWDEESQWPPSPPYSPPGIPTSMRPSTPPNSKTPPSSAEAGAHSPSDQQVTGASPPHRRTRPLQSSLFRRFH</sequence>
<feature type="compositionally biased region" description="Polar residues" evidence="1">
    <location>
        <begin position="128"/>
        <end position="138"/>
    </location>
</feature>
<comment type="caution">
    <text evidence="2">The sequence shown here is derived from an EMBL/GenBank/DDBJ whole genome shotgun (WGS) entry which is preliminary data.</text>
</comment>
<dbReference type="Proteomes" id="UP000076154">
    <property type="component" value="Unassembled WGS sequence"/>
</dbReference>
<proteinExistence type="predicted"/>
<keyword evidence="3" id="KW-1185">Reference proteome</keyword>
<dbReference type="InParanoid" id="A0A369JR91"/>
<evidence type="ECO:0000313" key="2">
    <source>
        <dbReference type="EMBL" id="RDB22885.1"/>
    </source>
</evidence>
<gene>
    <name evidence="2" type="ORF">Hypma_009772</name>
</gene>
<organism evidence="2 3">
    <name type="scientific">Hypsizygus marmoreus</name>
    <name type="common">White beech mushroom</name>
    <name type="synonym">Agaricus marmoreus</name>
    <dbReference type="NCBI Taxonomy" id="39966"/>
    <lineage>
        <taxon>Eukaryota</taxon>
        <taxon>Fungi</taxon>
        <taxon>Dikarya</taxon>
        <taxon>Basidiomycota</taxon>
        <taxon>Agaricomycotina</taxon>
        <taxon>Agaricomycetes</taxon>
        <taxon>Agaricomycetidae</taxon>
        <taxon>Agaricales</taxon>
        <taxon>Tricholomatineae</taxon>
        <taxon>Lyophyllaceae</taxon>
        <taxon>Hypsizygus</taxon>
    </lineage>
</organism>
<accession>A0A369JR91</accession>
<dbReference type="AlphaFoldDB" id="A0A369JR91"/>
<feature type="compositionally biased region" description="Pro residues" evidence="1">
    <location>
        <begin position="75"/>
        <end position="85"/>
    </location>
</feature>
<feature type="compositionally biased region" description="Polar residues" evidence="1">
    <location>
        <begin position="52"/>
        <end position="63"/>
    </location>
</feature>
<dbReference type="EMBL" id="LUEZ02000048">
    <property type="protein sequence ID" value="RDB22885.1"/>
    <property type="molecule type" value="Genomic_DNA"/>
</dbReference>
<reference evidence="2" key="1">
    <citation type="submission" date="2018-04" db="EMBL/GenBank/DDBJ databases">
        <title>Whole genome sequencing of Hypsizygus marmoreus.</title>
        <authorList>
            <person name="Choi I.-G."/>
            <person name="Min B."/>
            <person name="Kim J.-G."/>
            <person name="Kim S."/>
            <person name="Oh Y.-L."/>
            <person name="Kong W.-S."/>
            <person name="Park H."/>
            <person name="Jeong J."/>
            <person name="Song E.-S."/>
        </authorList>
    </citation>
    <scope>NUCLEOTIDE SEQUENCE [LARGE SCALE GENOMIC DNA]</scope>
    <source>
        <strain evidence="2">51987-8</strain>
    </source>
</reference>
<protein>
    <submittedName>
        <fullName evidence="2">Uncharacterized protein</fullName>
    </submittedName>
</protein>
<name>A0A369JR91_HYPMA</name>
<feature type="region of interest" description="Disordered" evidence="1">
    <location>
        <begin position="52"/>
        <end position="138"/>
    </location>
</feature>